<dbReference type="AlphaFoldDB" id="A0A0L8GCB5"/>
<comment type="subcellular location">
    <subcellularLocation>
        <location evidence="1 6 7">Nucleus</location>
    </subcellularLocation>
</comment>
<keyword evidence="5 6" id="KW-0539">Nucleus</keyword>
<keyword evidence="3 6" id="KW-0238">DNA-binding</keyword>
<sequence length="389" mass="44842">MGTTMEKDQTDFLVLSPRERLSYTRHQLQLLNGIFERLRYPNNIQKQIIARRVGINREQVKVWFQNRRRKEVVGKQKMSAERRVDKICKESPTPSQSGSTHLSSSSQPKSIETRLIPTVVLTSIMYELERFNNDECGGHKTHIKQSRGGKNYMITDDNKKLIDFEIADDKMRKELFKMRDTREDQYIKTNSPKISCNSRNQYKRKVLQSNKSSKNNIFISDYDIRSPPNQITPTAIFTLRDDGRSKQRNMGTSSGIFPQLESGLTSSIDIHNNQRINNSLTSLQSFAKLPSPGFYGRDYLTSLHPGSPLDSNDISVVSFSTSDYCSDQMTMFPVVDSSTLNERYEDRLIKFHQVNFTDIRSPATSQQSYGSPHIIQNINAFPFSYNRDF</sequence>
<protein>
    <recommendedName>
        <fullName evidence="9">Homeobox domain-containing protein</fullName>
    </recommendedName>
</protein>
<dbReference type="PANTHER" id="PTHR45793:SF5">
    <property type="entry name" value="HOMEOTIC PROTEIN OCELLILESS"/>
    <property type="match status" value="1"/>
</dbReference>
<evidence type="ECO:0000256" key="1">
    <source>
        <dbReference type="ARBA" id="ARBA00004123"/>
    </source>
</evidence>
<dbReference type="EMBL" id="KQ422556">
    <property type="protein sequence ID" value="KOF74661.1"/>
    <property type="molecule type" value="Genomic_DNA"/>
</dbReference>
<evidence type="ECO:0000256" key="2">
    <source>
        <dbReference type="ARBA" id="ARBA00022473"/>
    </source>
</evidence>
<name>A0A0L8GCB5_OCTBM</name>
<evidence type="ECO:0000256" key="8">
    <source>
        <dbReference type="SAM" id="MobiDB-lite"/>
    </source>
</evidence>
<dbReference type="GO" id="GO:0000981">
    <property type="term" value="F:DNA-binding transcription factor activity, RNA polymerase II-specific"/>
    <property type="evidence" value="ECO:0007669"/>
    <property type="project" value="TreeGrafter"/>
</dbReference>
<evidence type="ECO:0000313" key="10">
    <source>
        <dbReference type="EMBL" id="KOF74661.1"/>
    </source>
</evidence>
<dbReference type="Gene3D" id="1.10.10.60">
    <property type="entry name" value="Homeodomain-like"/>
    <property type="match status" value="1"/>
</dbReference>
<dbReference type="Pfam" id="PF00046">
    <property type="entry name" value="Homeodomain"/>
    <property type="match status" value="1"/>
</dbReference>
<keyword evidence="4 6" id="KW-0371">Homeobox</keyword>
<dbReference type="PANTHER" id="PTHR45793">
    <property type="entry name" value="HOMEOBOX PROTEIN"/>
    <property type="match status" value="1"/>
</dbReference>
<evidence type="ECO:0000256" key="3">
    <source>
        <dbReference type="ARBA" id="ARBA00023125"/>
    </source>
</evidence>
<feature type="compositionally biased region" description="Low complexity" evidence="8">
    <location>
        <begin position="95"/>
        <end position="106"/>
    </location>
</feature>
<dbReference type="InterPro" id="IPR001356">
    <property type="entry name" value="HD"/>
</dbReference>
<gene>
    <name evidence="10" type="ORF">OCBIM_22035805mg</name>
</gene>
<proteinExistence type="predicted"/>
<evidence type="ECO:0000256" key="7">
    <source>
        <dbReference type="RuleBase" id="RU000682"/>
    </source>
</evidence>
<reference evidence="10" key="1">
    <citation type="submission" date="2015-07" db="EMBL/GenBank/DDBJ databases">
        <title>MeaNS - Measles Nucleotide Surveillance Program.</title>
        <authorList>
            <person name="Tran T."/>
            <person name="Druce J."/>
        </authorList>
    </citation>
    <scope>NUCLEOTIDE SEQUENCE</scope>
    <source>
        <strain evidence="10">UCB-OBI-ISO-001</strain>
        <tissue evidence="10">Gonad</tissue>
    </source>
</reference>
<evidence type="ECO:0000256" key="6">
    <source>
        <dbReference type="PROSITE-ProRule" id="PRU00108"/>
    </source>
</evidence>
<feature type="DNA-binding region" description="Homeobox" evidence="6">
    <location>
        <begin position="16"/>
        <end position="75"/>
    </location>
</feature>
<dbReference type="PROSITE" id="PS50071">
    <property type="entry name" value="HOMEOBOX_2"/>
    <property type="match status" value="1"/>
</dbReference>
<dbReference type="GO" id="GO:0000978">
    <property type="term" value="F:RNA polymerase II cis-regulatory region sequence-specific DNA binding"/>
    <property type="evidence" value="ECO:0007669"/>
    <property type="project" value="TreeGrafter"/>
</dbReference>
<dbReference type="SUPFAM" id="SSF46689">
    <property type="entry name" value="Homeodomain-like"/>
    <property type="match status" value="1"/>
</dbReference>
<evidence type="ECO:0000256" key="4">
    <source>
        <dbReference type="ARBA" id="ARBA00023155"/>
    </source>
</evidence>
<organism evidence="10">
    <name type="scientific">Octopus bimaculoides</name>
    <name type="common">California two-spotted octopus</name>
    <dbReference type="NCBI Taxonomy" id="37653"/>
    <lineage>
        <taxon>Eukaryota</taxon>
        <taxon>Metazoa</taxon>
        <taxon>Spiralia</taxon>
        <taxon>Lophotrochozoa</taxon>
        <taxon>Mollusca</taxon>
        <taxon>Cephalopoda</taxon>
        <taxon>Coleoidea</taxon>
        <taxon>Octopodiformes</taxon>
        <taxon>Octopoda</taxon>
        <taxon>Incirrata</taxon>
        <taxon>Octopodidae</taxon>
        <taxon>Octopus</taxon>
    </lineage>
</organism>
<keyword evidence="2" id="KW-0217">Developmental protein</keyword>
<dbReference type="InterPro" id="IPR009057">
    <property type="entry name" value="Homeodomain-like_sf"/>
</dbReference>
<dbReference type="GO" id="GO:0005634">
    <property type="term" value="C:nucleus"/>
    <property type="evidence" value="ECO:0007669"/>
    <property type="project" value="UniProtKB-SubCell"/>
</dbReference>
<feature type="compositionally biased region" description="Basic and acidic residues" evidence="8">
    <location>
        <begin position="74"/>
        <end position="89"/>
    </location>
</feature>
<dbReference type="SMART" id="SM00389">
    <property type="entry name" value="HOX"/>
    <property type="match status" value="1"/>
</dbReference>
<feature type="domain" description="Homeobox" evidence="9">
    <location>
        <begin position="14"/>
        <end position="74"/>
    </location>
</feature>
<dbReference type="OrthoDB" id="6159439at2759"/>
<accession>A0A0L8GCB5</accession>
<dbReference type="CDD" id="cd00086">
    <property type="entry name" value="homeodomain"/>
    <property type="match status" value="1"/>
</dbReference>
<evidence type="ECO:0000256" key="5">
    <source>
        <dbReference type="ARBA" id="ARBA00023242"/>
    </source>
</evidence>
<evidence type="ECO:0000259" key="9">
    <source>
        <dbReference type="PROSITE" id="PS50071"/>
    </source>
</evidence>
<dbReference type="KEGG" id="obi:106877767"/>
<feature type="region of interest" description="Disordered" evidence="8">
    <location>
        <begin position="74"/>
        <end position="110"/>
    </location>
</feature>